<dbReference type="InterPro" id="IPR050638">
    <property type="entry name" value="AA-Vitamin_Transporters"/>
</dbReference>
<organism evidence="6 7">
    <name type="scientific">Ralstonia insidiosa</name>
    <dbReference type="NCBI Taxonomy" id="190721"/>
    <lineage>
        <taxon>Bacteria</taxon>
        <taxon>Pseudomonadati</taxon>
        <taxon>Pseudomonadota</taxon>
        <taxon>Betaproteobacteria</taxon>
        <taxon>Burkholderiales</taxon>
        <taxon>Burkholderiaceae</taxon>
        <taxon>Ralstonia</taxon>
    </lineage>
</organism>
<dbReference type="EMBL" id="CP016023">
    <property type="protein sequence ID" value="ANJ75018.1"/>
    <property type="molecule type" value="Genomic_DNA"/>
</dbReference>
<dbReference type="GO" id="GO:0016020">
    <property type="term" value="C:membrane"/>
    <property type="evidence" value="ECO:0007669"/>
    <property type="project" value="UniProtKB-SubCell"/>
</dbReference>
<keyword evidence="7" id="KW-1185">Reference proteome</keyword>
<evidence type="ECO:0000256" key="5">
    <source>
        <dbReference type="ARBA" id="ARBA00023136"/>
    </source>
</evidence>
<dbReference type="PANTHER" id="PTHR32322">
    <property type="entry name" value="INNER MEMBRANE TRANSPORTER"/>
    <property type="match status" value="1"/>
</dbReference>
<dbReference type="RefSeq" id="WP_064807273.1">
    <property type="nucleotide sequence ID" value="NZ_CP016023.1"/>
</dbReference>
<evidence type="ECO:0000256" key="2">
    <source>
        <dbReference type="ARBA" id="ARBA00007362"/>
    </source>
</evidence>
<dbReference type="SUPFAM" id="SSF103481">
    <property type="entry name" value="Multidrug resistance efflux transporter EmrE"/>
    <property type="match status" value="2"/>
</dbReference>
<dbReference type="GeneID" id="61528515"/>
<dbReference type="OrthoDB" id="2352272at2"/>
<evidence type="ECO:0000256" key="3">
    <source>
        <dbReference type="ARBA" id="ARBA00022692"/>
    </source>
</evidence>
<accession>A0A192A3U1</accession>
<dbReference type="Pfam" id="PF00892">
    <property type="entry name" value="EamA"/>
    <property type="match status" value="2"/>
</dbReference>
<evidence type="ECO:0000313" key="7">
    <source>
        <dbReference type="Proteomes" id="UP000078572"/>
    </source>
</evidence>
<keyword evidence="4" id="KW-1133">Transmembrane helix</keyword>
<dbReference type="InterPro" id="IPR000620">
    <property type="entry name" value="EamA_dom"/>
</dbReference>
<comment type="similarity">
    <text evidence="2">Belongs to the EamA transporter family.</text>
</comment>
<comment type="subcellular location">
    <subcellularLocation>
        <location evidence="1">Membrane</location>
        <topology evidence="1">Multi-pass membrane protein</topology>
    </subcellularLocation>
</comment>
<proteinExistence type="inferred from homology"/>
<evidence type="ECO:0000256" key="4">
    <source>
        <dbReference type="ARBA" id="ARBA00022989"/>
    </source>
</evidence>
<dbReference type="InterPro" id="IPR037185">
    <property type="entry name" value="EmrE-like"/>
</dbReference>
<sequence>MSPFVALCLLITYVVWGTTYLAARFAVVDLPPFLMMGTRFLAAAALLSPLAILRPRARLSWRQARNCALISVFLLVGGMGMAAVGAQTISAGAGTVMFATVPMFATLWTVLMGGRLRSYEAGAIALGSVGIAVLVQSAEFSTNPGGLLALATAITSWSFGTQLSKRIDLPRGLMGFVLQMAFGGVLLMLVSFVLGEAWPRYVGLPSAFAWGYLVVFGSAIGFSAYLALVERVSSVMATSYAYVNPLVGLLMGSWLANERVAPQTLWATAIILGAVVVLTVGATLAARGAAA</sequence>
<dbReference type="AlphaFoldDB" id="A0A192A3U1"/>
<protein>
    <submittedName>
        <fullName evidence="6">GntR family transcriptional regulator</fullName>
    </submittedName>
</protein>
<keyword evidence="3" id="KW-0812">Transmembrane</keyword>
<gene>
    <name evidence="6" type="ORF">A9Y76_20990</name>
</gene>
<keyword evidence="5" id="KW-0472">Membrane</keyword>
<evidence type="ECO:0000313" key="6">
    <source>
        <dbReference type="EMBL" id="ANJ75018.1"/>
    </source>
</evidence>
<dbReference type="Proteomes" id="UP000078572">
    <property type="component" value="Chromosome 2"/>
</dbReference>
<dbReference type="PANTHER" id="PTHR32322:SF2">
    <property type="entry name" value="EAMA DOMAIN-CONTAINING PROTEIN"/>
    <property type="match status" value="1"/>
</dbReference>
<evidence type="ECO:0000256" key="1">
    <source>
        <dbReference type="ARBA" id="ARBA00004141"/>
    </source>
</evidence>
<name>A0A192A3U1_9RALS</name>
<reference evidence="7" key="1">
    <citation type="submission" date="2016-06" db="EMBL/GenBank/DDBJ databases">
        <authorList>
            <person name="Xu Y."/>
            <person name="Nagy A."/>
            <person name="Yan X."/>
            <person name="Kim S.W."/>
            <person name="Haley B."/>
            <person name="Liu N.T."/>
            <person name="Nou X."/>
        </authorList>
    </citation>
    <scope>NUCLEOTIDE SEQUENCE [LARGE SCALE GENOMIC DNA]</scope>
    <source>
        <strain evidence="7">ATCC 49129</strain>
    </source>
</reference>